<evidence type="ECO:0000313" key="3">
    <source>
        <dbReference type="Proteomes" id="UP000236291"/>
    </source>
</evidence>
<feature type="chain" id="PRO_5014436576" description="Secreted protein" evidence="1">
    <location>
        <begin position="19"/>
        <end position="101"/>
    </location>
</feature>
<protein>
    <recommendedName>
        <fullName evidence="4">Secreted protein</fullName>
    </recommendedName>
</protein>
<evidence type="ECO:0008006" key="4">
    <source>
        <dbReference type="Google" id="ProtNLM"/>
    </source>
</evidence>
<gene>
    <name evidence="2" type="ORF">L195_g026897</name>
</gene>
<dbReference type="EMBL" id="ASHM01022786">
    <property type="protein sequence ID" value="PNY03564.1"/>
    <property type="molecule type" value="Genomic_DNA"/>
</dbReference>
<evidence type="ECO:0000256" key="1">
    <source>
        <dbReference type="SAM" id="SignalP"/>
    </source>
</evidence>
<sequence>MVFWFTMVEFFLSPSCLSSFFVRMGCVAPLFASSGGFDTGLFSAVGFSGNLARRMMRFGVSLVFWWGEGSGFLFRSVSVWFRFCLSHHRLSCGGGHGILVL</sequence>
<accession>A0A2K3NKK8</accession>
<keyword evidence="1" id="KW-0732">Signal</keyword>
<reference evidence="2 3" key="1">
    <citation type="journal article" date="2014" name="Am. J. Bot.">
        <title>Genome assembly and annotation for red clover (Trifolium pratense; Fabaceae).</title>
        <authorList>
            <person name="Istvanek J."/>
            <person name="Jaros M."/>
            <person name="Krenek A."/>
            <person name="Repkova J."/>
        </authorList>
    </citation>
    <scope>NUCLEOTIDE SEQUENCE [LARGE SCALE GENOMIC DNA]</scope>
    <source>
        <strain evidence="3">cv. Tatra</strain>
        <tissue evidence="2">Young leaves</tissue>
    </source>
</reference>
<evidence type="ECO:0000313" key="2">
    <source>
        <dbReference type="EMBL" id="PNY03564.1"/>
    </source>
</evidence>
<dbReference type="Proteomes" id="UP000236291">
    <property type="component" value="Unassembled WGS sequence"/>
</dbReference>
<dbReference type="AlphaFoldDB" id="A0A2K3NKK8"/>
<name>A0A2K3NKK8_TRIPR</name>
<organism evidence="2 3">
    <name type="scientific">Trifolium pratense</name>
    <name type="common">Red clover</name>
    <dbReference type="NCBI Taxonomy" id="57577"/>
    <lineage>
        <taxon>Eukaryota</taxon>
        <taxon>Viridiplantae</taxon>
        <taxon>Streptophyta</taxon>
        <taxon>Embryophyta</taxon>
        <taxon>Tracheophyta</taxon>
        <taxon>Spermatophyta</taxon>
        <taxon>Magnoliopsida</taxon>
        <taxon>eudicotyledons</taxon>
        <taxon>Gunneridae</taxon>
        <taxon>Pentapetalae</taxon>
        <taxon>rosids</taxon>
        <taxon>fabids</taxon>
        <taxon>Fabales</taxon>
        <taxon>Fabaceae</taxon>
        <taxon>Papilionoideae</taxon>
        <taxon>50 kb inversion clade</taxon>
        <taxon>NPAAA clade</taxon>
        <taxon>Hologalegina</taxon>
        <taxon>IRL clade</taxon>
        <taxon>Trifolieae</taxon>
        <taxon>Trifolium</taxon>
    </lineage>
</organism>
<comment type="caution">
    <text evidence="2">The sequence shown here is derived from an EMBL/GenBank/DDBJ whole genome shotgun (WGS) entry which is preliminary data.</text>
</comment>
<proteinExistence type="predicted"/>
<feature type="signal peptide" evidence="1">
    <location>
        <begin position="1"/>
        <end position="18"/>
    </location>
</feature>
<reference evidence="2 3" key="2">
    <citation type="journal article" date="2017" name="Front. Plant Sci.">
        <title>Gene Classification and Mining of Molecular Markers Useful in Red Clover (Trifolium pratense) Breeding.</title>
        <authorList>
            <person name="Istvanek J."/>
            <person name="Dluhosova J."/>
            <person name="Dluhos P."/>
            <person name="Patkova L."/>
            <person name="Nedelnik J."/>
            <person name="Repkova J."/>
        </authorList>
    </citation>
    <scope>NUCLEOTIDE SEQUENCE [LARGE SCALE GENOMIC DNA]</scope>
    <source>
        <strain evidence="3">cv. Tatra</strain>
        <tissue evidence="2">Young leaves</tissue>
    </source>
</reference>